<sequence>MGAGKNKTAGKVAATPLSPNAPIEPLQDDIDSGHRPQSRVNKFALLIGVSEYDCGFPELPGALKDAQAMKTVLSSSLLGNFDQVLPLLENPDSSRMQQAIHQLFANRNEDDLVLLYFSGHGFKDISNRLYLGAKNSSRDSHGGIVNSSVVSANFIHDLMNRCQSKHQVIILDCCFSGAFPEGFVSKDDTSIDIHSQLGGKGRVILSSSGATQLSFSGITSDLSPYTQYLIEGICEGKGSINELHQYVKQRIQAKFPELRPEMYTEQEGRNIQIFPNIRFSSNTKSLMNTLICSEDIDNKTILSKVLKTRRVPIFTFIIICVLLYVIPQRTCQVLRNRWYAGGEENAWLRTRYIYNQSAPEKMFCESIGVPIDYSN</sequence>
<evidence type="ECO:0000313" key="4">
    <source>
        <dbReference type="EMBL" id="MBE9068193.1"/>
    </source>
</evidence>
<feature type="region of interest" description="Disordered" evidence="1">
    <location>
        <begin position="1"/>
        <end position="34"/>
    </location>
</feature>
<comment type="caution">
    <text evidence="4">The sequence shown here is derived from an EMBL/GenBank/DDBJ whole genome shotgun (WGS) entry which is preliminary data.</text>
</comment>
<protein>
    <submittedName>
        <fullName evidence="4">Caspase family protein</fullName>
    </submittedName>
</protein>
<dbReference type="Gene3D" id="3.40.50.1460">
    <property type="match status" value="1"/>
</dbReference>
<dbReference type="Proteomes" id="UP000615026">
    <property type="component" value="Unassembled WGS sequence"/>
</dbReference>
<gene>
    <name evidence="4" type="ORF">IQ260_16190</name>
</gene>
<keyword evidence="2" id="KW-0472">Membrane</keyword>
<dbReference type="AlphaFoldDB" id="A0A928ZVH8"/>
<name>A0A928ZVH8_LEPEC</name>
<dbReference type="GO" id="GO:0006508">
    <property type="term" value="P:proteolysis"/>
    <property type="evidence" value="ECO:0007669"/>
    <property type="project" value="InterPro"/>
</dbReference>
<evidence type="ECO:0000313" key="5">
    <source>
        <dbReference type="Proteomes" id="UP000615026"/>
    </source>
</evidence>
<dbReference type="PANTHER" id="PTHR22576">
    <property type="entry name" value="MUCOSA ASSOCIATED LYMPHOID TISSUE LYMPHOMA TRANSLOCATION PROTEIN 1/PARACASPASE"/>
    <property type="match status" value="1"/>
</dbReference>
<dbReference type="PANTHER" id="PTHR22576:SF37">
    <property type="entry name" value="MUCOSA-ASSOCIATED LYMPHOID TISSUE LYMPHOMA TRANSLOCATION PROTEIN 1"/>
    <property type="match status" value="1"/>
</dbReference>
<accession>A0A928ZVH8</accession>
<dbReference type="InterPro" id="IPR029030">
    <property type="entry name" value="Caspase-like_dom_sf"/>
</dbReference>
<keyword evidence="2" id="KW-0812">Transmembrane</keyword>
<reference evidence="4" key="1">
    <citation type="submission" date="2020-10" db="EMBL/GenBank/DDBJ databases">
        <authorList>
            <person name="Castelo-Branco R."/>
            <person name="Eusebio N."/>
            <person name="Adriana R."/>
            <person name="Vieira A."/>
            <person name="Brugerolle De Fraissinette N."/>
            <person name="Rezende De Castro R."/>
            <person name="Schneider M.P."/>
            <person name="Vasconcelos V."/>
            <person name="Leao P.N."/>
        </authorList>
    </citation>
    <scope>NUCLEOTIDE SEQUENCE</scope>
    <source>
        <strain evidence="4">LEGE 11479</strain>
    </source>
</reference>
<dbReference type="RefSeq" id="WP_193994142.1">
    <property type="nucleotide sequence ID" value="NZ_JADEXP010000148.1"/>
</dbReference>
<proteinExistence type="predicted"/>
<dbReference type="InterPro" id="IPR011600">
    <property type="entry name" value="Pept_C14_caspase"/>
</dbReference>
<evidence type="ECO:0000256" key="2">
    <source>
        <dbReference type="SAM" id="Phobius"/>
    </source>
</evidence>
<keyword evidence="5" id="KW-1185">Reference proteome</keyword>
<feature type="transmembrane region" description="Helical" evidence="2">
    <location>
        <begin position="311"/>
        <end position="327"/>
    </location>
</feature>
<dbReference type="EMBL" id="JADEXP010000148">
    <property type="protein sequence ID" value="MBE9068193.1"/>
    <property type="molecule type" value="Genomic_DNA"/>
</dbReference>
<dbReference type="NCBIfam" id="NF047832">
    <property type="entry name" value="caspase_w_EACC1"/>
    <property type="match status" value="1"/>
</dbReference>
<dbReference type="InterPro" id="IPR052039">
    <property type="entry name" value="Caspase-related_regulators"/>
</dbReference>
<dbReference type="SUPFAM" id="SSF52129">
    <property type="entry name" value="Caspase-like"/>
    <property type="match status" value="1"/>
</dbReference>
<evidence type="ECO:0000259" key="3">
    <source>
        <dbReference type="Pfam" id="PF00656"/>
    </source>
</evidence>
<dbReference type="GO" id="GO:0004197">
    <property type="term" value="F:cysteine-type endopeptidase activity"/>
    <property type="evidence" value="ECO:0007669"/>
    <property type="project" value="InterPro"/>
</dbReference>
<keyword evidence="2" id="KW-1133">Transmembrane helix</keyword>
<evidence type="ECO:0000256" key="1">
    <source>
        <dbReference type="SAM" id="MobiDB-lite"/>
    </source>
</evidence>
<feature type="domain" description="Peptidase C14 caspase" evidence="3">
    <location>
        <begin position="42"/>
        <end position="254"/>
    </location>
</feature>
<dbReference type="Pfam" id="PF00656">
    <property type="entry name" value="Peptidase_C14"/>
    <property type="match status" value="1"/>
</dbReference>
<organism evidence="4 5">
    <name type="scientific">Leptolyngbya cf. ectocarpi LEGE 11479</name>
    <dbReference type="NCBI Taxonomy" id="1828722"/>
    <lineage>
        <taxon>Bacteria</taxon>
        <taxon>Bacillati</taxon>
        <taxon>Cyanobacteriota</taxon>
        <taxon>Cyanophyceae</taxon>
        <taxon>Leptolyngbyales</taxon>
        <taxon>Leptolyngbyaceae</taxon>
        <taxon>Leptolyngbya group</taxon>
        <taxon>Leptolyngbya</taxon>
    </lineage>
</organism>